<comment type="similarity">
    <text evidence="2">Belongs to the SNF2/RAD54 helicase family.</text>
</comment>
<dbReference type="InterPro" id="IPR027417">
    <property type="entry name" value="P-loop_NTPase"/>
</dbReference>
<keyword evidence="3" id="KW-0547">Nucleotide-binding</keyword>
<evidence type="ECO:0000256" key="7">
    <source>
        <dbReference type="ARBA" id="ARBA00023054"/>
    </source>
</evidence>
<feature type="region of interest" description="Disordered" evidence="9">
    <location>
        <begin position="682"/>
        <end position="743"/>
    </location>
</feature>
<dbReference type="OrthoDB" id="5857104at2759"/>
<feature type="compositionally biased region" description="Basic and acidic residues" evidence="9">
    <location>
        <begin position="39"/>
        <end position="69"/>
    </location>
</feature>
<keyword evidence="8" id="KW-0539">Nucleus</keyword>
<evidence type="ECO:0000313" key="12">
    <source>
        <dbReference type="EMBL" id="EEH51722.1"/>
    </source>
</evidence>
<keyword evidence="7" id="KW-0175">Coiled coil</keyword>
<dbReference type="STRING" id="564608.C1N8K5"/>
<evidence type="ECO:0000313" key="13">
    <source>
        <dbReference type="Proteomes" id="UP000001876"/>
    </source>
</evidence>
<dbReference type="FunFam" id="3.40.50.10810:FF:000015">
    <property type="entry name" value="lymphoid-specific helicase isoform X1"/>
    <property type="match status" value="1"/>
</dbReference>
<dbReference type="eggNOG" id="KOG0385">
    <property type="taxonomic scope" value="Eukaryota"/>
</dbReference>
<evidence type="ECO:0000256" key="9">
    <source>
        <dbReference type="SAM" id="MobiDB-lite"/>
    </source>
</evidence>
<dbReference type="GO" id="GO:0004386">
    <property type="term" value="F:helicase activity"/>
    <property type="evidence" value="ECO:0007669"/>
    <property type="project" value="UniProtKB-KW"/>
</dbReference>
<dbReference type="Pfam" id="PF00271">
    <property type="entry name" value="Helicase_C"/>
    <property type="match status" value="1"/>
</dbReference>
<dbReference type="GeneID" id="9689724"/>
<evidence type="ECO:0000259" key="11">
    <source>
        <dbReference type="PROSITE" id="PS51194"/>
    </source>
</evidence>
<organism evidence="13">
    <name type="scientific">Micromonas pusilla (strain CCMP1545)</name>
    <name type="common">Picoplanktonic green alga</name>
    <dbReference type="NCBI Taxonomy" id="564608"/>
    <lineage>
        <taxon>Eukaryota</taxon>
        <taxon>Viridiplantae</taxon>
        <taxon>Chlorophyta</taxon>
        <taxon>Mamiellophyceae</taxon>
        <taxon>Mamiellales</taxon>
        <taxon>Mamiellaceae</taxon>
        <taxon>Micromonas</taxon>
    </lineage>
</organism>
<feature type="compositionally biased region" description="Gly residues" evidence="9">
    <location>
        <begin position="114"/>
        <end position="140"/>
    </location>
</feature>
<dbReference type="SMART" id="SM00490">
    <property type="entry name" value="HELICc"/>
    <property type="match status" value="1"/>
</dbReference>
<dbReference type="Gene3D" id="3.40.50.300">
    <property type="entry name" value="P-loop containing nucleotide triphosphate hydrolases"/>
    <property type="match status" value="1"/>
</dbReference>
<evidence type="ECO:0000259" key="10">
    <source>
        <dbReference type="PROSITE" id="PS51192"/>
    </source>
</evidence>
<feature type="domain" description="Helicase ATP-binding" evidence="10">
    <location>
        <begin position="177"/>
        <end position="346"/>
    </location>
</feature>
<evidence type="ECO:0000256" key="4">
    <source>
        <dbReference type="ARBA" id="ARBA00022801"/>
    </source>
</evidence>
<dbReference type="AlphaFoldDB" id="C1N8K5"/>
<dbReference type="InterPro" id="IPR049730">
    <property type="entry name" value="SNF2/RAD54-like_C"/>
</dbReference>
<dbReference type="Gene3D" id="3.40.50.10810">
    <property type="entry name" value="Tandem AAA-ATPase domain"/>
    <property type="match status" value="1"/>
</dbReference>
<dbReference type="EMBL" id="GG663750">
    <property type="protein sequence ID" value="EEH51722.1"/>
    <property type="molecule type" value="Genomic_DNA"/>
</dbReference>
<dbReference type="InterPro" id="IPR001650">
    <property type="entry name" value="Helicase_C-like"/>
</dbReference>
<dbReference type="GO" id="GO:0016787">
    <property type="term" value="F:hydrolase activity"/>
    <property type="evidence" value="ECO:0007669"/>
    <property type="project" value="UniProtKB-KW"/>
</dbReference>
<feature type="compositionally biased region" description="Acidic residues" evidence="9">
    <location>
        <begin position="24"/>
        <end position="38"/>
    </location>
</feature>
<sequence length="743" mass="82156">MDEAKQLAPDATDPRDGTEPGTPSEEEEEIVDVDEQVLEEERKLHEERERVKAEEEAKAKEDPVDLDEKKYDNLEALLDQTTIYSKFLSEQMVQLNEDENDGKPAKKKQKKGKSGGGSIPGGGAADGGKGAGGGVGGGRSGRGDAADAATLSETQKLLPMMTVNMRDYQLKGVKWLIALYQNGLNGILADQMGLGKTVQTIGFLSHLRSKGVLGPYLVIGPLSTLSNWVNEFHKFCPSFPVVLYHGSRTDRADIRARHLPITTPIKDTFPVIVTSFEIVMADRKFLSKYNFKYLVVDEGHRLKNFDCKLIRELKTIPTSNKLLLTGTPLQNNLPELWSLLHFLLPDVFSSLSQFQSWFDFSAEQNNDEKETSKRAKVVEKLHGILKPFLLRRLKGDVEVNLPRKKEIVIYAHMVETQKKFNDALVDKTIGEMLQKLSGGVAPVGSTALNNMLMQLRKNCNHPDLISGGLDGSIMFPSAAELVEQCGKFRLLDRIMKKLRQRGHKTLIFSQMTKMLDLIESYFEQQGSRVCRIDGSVAWQERKEQMDAFNTDPSVDIFLLSTRAGGLGINLTAADTVIIYDSDWNPHQDMQAMDRCHRIGQTKPVHVLRLATAHSVEGKMLSRANSKLALEKLVITKGNFRQEGAEMDAKDGASKAGGGEKKAASKSSSATAGVGVEELMALLKGEDQDDDGISQSADISDADLDMIMDRDDLLGKKKPNPRTGPGWEEVEDRSGMSLLGNVNK</sequence>
<keyword evidence="6" id="KW-0067">ATP-binding</keyword>
<dbReference type="SMART" id="SM00487">
    <property type="entry name" value="DEXDc"/>
    <property type="match status" value="1"/>
</dbReference>
<evidence type="ECO:0000256" key="1">
    <source>
        <dbReference type="ARBA" id="ARBA00004123"/>
    </source>
</evidence>
<keyword evidence="13" id="KW-1185">Reference proteome</keyword>
<dbReference type="PROSITE" id="PS51194">
    <property type="entry name" value="HELICASE_CTER"/>
    <property type="match status" value="1"/>
</dbReference>
<feature type="region of interest" description="Disordered" evidence="9">
    <location>
        <begin position="644"/>
        <end position="670"/>
    </location>
</feature>
<evidence type="ECO:0000256" key="5">
    <source>
        <dbReference type="ARBA" id="ARBA00022806"/>
    </source>
</evidence>
<evidence type="ECO:0000256" key="6">
    <source>
        <dbReference type="ARBA" id="ARBA00022840"/>
    </source>
</evidence>
<dbReference type="GO" id="GO:0005634">
    <property type="term" value="C:nucleus"/>
    <property type="evidence" value="ECO:0007669"/>
    <property type="project" value="UniProtKB-SubCell"/>
</dbReference>
<gene>
    <name evidence="12" type="ORF">MICPUCDRAFT_54122</name>
</gene>
<feature type="domain" description="Helicase C-terminal" evidence="11">
    <location>
        <begin position="490"/>
        <end position="640"/>
    </location>
</feature>
<protein>
    <submittedName>
        <fullName evidence="12">SNF2 super family</fullName>
    </submittedName>
</protein>
<feature type="region of interest" description="Disordered" evidence="9">
    <location>
        <begin position="1"/>
        <end position="69"/>
    </location>
</feature>
<dbReference type="GO" id="GO:0005524">
    <property type="term" value="F:ATP binding"/>
    <property type="evidence" value="ECO:0007669"/>
    <property type="project" value="UniProtKB-KW"/>
</dbReference>
<evidence type="ECO:0000256" key="8">
    <source>
        <dbReference type="ARBA" id="ARBA00023242"/>
    </source>
</evidence>
<dbReference type="SUPFAM" id="SSF52540">
    <property type="entry name" value="P-loop containing nucleoside triphosphate hydrolases"/>
    <property type="match status" value="2"/>
</dbReference>
<dbReference type="CDD" id="cd18793">
    <property type="entry name" value="SF2_C_SNF"/>
    <property type="match status" value="1"/>
</dbReference>
<dbReference type="KEGG" id="mpp:MICPUCDRAFT_54122"/>
<reference evidence="12 13" key="1">
    <citation type="journal article" date="2009" name="Science">
        <title>Green evolution and dynamic adaptations revealed by genomes of the marine picoeukaryotes Micromonas.</title>
        <authorList>
            <person name="Worden A.Z."/>
            <person name="Lee J.H."/>
            <person name="Mock T."/>
            <person name="Rouze P."/>
            <person name="Simmons M.P."/>
            <person name="Aerts A.L."/>
            <person name="Allen A.E."/>
            <person name="Cuvelier M.L."/>
            <person name="Derelle E."/>
            <person name="Everett M.V."/>
            <person name="Foulon E."/>
            <person name="Grimwood J."/>
            <person name="Gundlach H."/>
            <person name="Henrissat B."/>
            <person name="Napoli C."/>
            <person name="McDonald S.M."/>
            <person name="Parker M.S."/>
            <person name="Rombauts S."/>
            <person name="Salamov A."/>
            <person name="Von Dassow P."/>
            <person name="Badger J.H."/>
            <person name="Coutinho P.M."/>
            <person name="Demir E."/>
            <person name="Dubchak I."/>
            <person name="Gentemann C."/>
            <person name="Eikrem W."/>
            <person name="Gready J.E."/>
            <person name="John U."/>
            <person name="Lanier W."/>
            <person name="Lindquist E.A."/>
            <person name="Lucas S."/>
            <person name="Mayer K.F."/>
            <person name="Moreau H."/>
            <person name="Not F."/>
            <person name="Otillar R."/>
            <person name="Panaud O."/>
            <person name="Pangilinan J."/>
            <person name="Paulsen I."/>
            <person name="Piegu B."/>
            <person name="Poliakov A."/>
            <person name="Robbens S."/>
            <person name="Schmutz J."/>
            <person name="Toulza E."/>
            <person name="Wyss T."/>
            <person name="Zelensky A."/>
            <person name="Zhou K."/>
            <person name="Armbrust E.V."/>
            <person name="Bhattacharya D."/>
            <person name="Goodenough U.W."/>
            <person name="Van de Peer Y."/>
            <person name="Grigoriev I.V."/>
        </authorList>
    </citation>
    <scope>NUCLEOTIDE SEQUENCE [LARGE SCALE GENOMIC DNA]</scope>
    <source>
        <strain evidence="12 13">CCMP1545</strain>
    </source>
</reference>
<dbReference type="Pfam" id="PF00176">
    <property type="entry name" value="SNF2-rel_dom"/>
    <property type="match status" value="1"/>
</dbReference>
<dbReference type="PANTHER" id="PTHR10799">
    <property type="entry name" value="SNF2/RAD54 HELICASE FAMILY"/>
    <property type="match status" value="1"/>
</dbReference>
<dbReference type="InterPro" id="IPR038718">
    <property type="entry name" value="SNF2-like_sf"/>
</dbReference>
<keyword evidence="5" id="KW-0347">Helicase</keyword>
<evidence type="ECO:0000256" key="3">
    <source>
        <dbReference type="ARBA" id="ARBA00022741"/>
    </source>
</evidence>
<keyword evidence="4" id="KW-0378">Hydrolase</keyword>
<evidence type="ECO:0000256" key="2">
    <source>
        <dbReference type="ARBA" id="ARBA00007025"/>
    </source>
</evidence>
<dbReference type="InterPro" id="IPR014001">
    <property type="entry name" value="Helicase_ATP-bd"/>
</dbReference>
<proteinExistence type="inferred from homology"/>
<dbReference type="RefSeq" id="XP_003064100.1">
    <property type="nucleotide sequence ID" value="XM_003064054.1"/>
</dbReference>
<dbReference type="PROSITE" id="PS51192">
    <property type="entry name" value="HELICASE_ATP_BIND_1"/>
    <property type="match status" value="1"/>
</dbReference>
<dbReference type="Proteomes" id="UP000001876">
    <property type="component" value="Unassembled WGS sequence"/>
</dbReference>
<dbReference type="InterPro" id="IPR000330">
    <property type="entry name" value="SNF2_N"/>
</dbReference>
<name>C1N8K5_MICPC</name>
<accession>C1N8K5</accession>
<feature type="compositionally biased region" description="Basic and acidic residues" evidence="9">
    <location>
        <begin position="644"/>
        <end position="662"/>
    </location>
</feature>
<dbReference type="OMA" id="EGVQTHA"/>
<comment type="subcellular location">
    <subcellularLocation>
        <location evidence="1">Nucleus</location>
    </subcellularLocation>
</comment>
<feature type="region of interest" description="Disordered" evidence="9">
    <location>
        <begin position="96"/>
        <end position="147"/>
    </location>
</feature>